<dbReference type="Pfam" id="PF04397">
    <property type="entry name" value="LytTR"/>
    <property type="match status" value="1"/>
</dbReference>
<dbReference type="PANTHER" id="PTHR37299">
    <property type="entry name" value="TRANSCRIPTIONAL REGULATOR-RELATED"/>
    <property type="match status" value="1"/>
</dbReference>
<dbReference type="Gene3D" id="2.40.50.1020">
    <property type="entry name" value="LytTr DNA-binding domain"/>
    <property type="match status" value="1"/>
</dbReference>
<protein>
    <recommendedName>
        <fullName evidence="1">Stage 0 sporulation protein A homolog</fullName>
    </recommendedName>
</protein>
<accession>A0ABS8DC24</accession>
<comment type="function">
    <text evidence="2">May play the central regulatory role in sporulation. It may be an element of the effector pathway responsible for the activation of sporulation genes in response to nutritional stress. Spo0A may act in concert with spo0H (a sigma factor) to control the expression of some genes that are critical to the sporulation process.</text>
</comment>
<dbReference type="PROSITE" id="PS50110">
    <property type="entry name" value="RESPONSE_REGULATORY"/>
    <property type="match status" value="1"/>
</dbReference>
<evidence type="ECO:0000313" key="6">
    <source>
        <dbReference type="EMBL" id="MCB7385963.1"/>
    </source>
</evidence>
<evidence type="ECO:0000259" key="4">
    <source>
        <dbReference type="PROSITE" id="PS50110"/>
    </source>
</evidence>
<dbReference type="InterPro" id="IPR001789">
    <property type="entry name" value="Sig_transdc_resp-reg_receiver"/>
</dbReference>
<evidence type="ECO:0000259" key="5">
    <source>
        <dbReference type="PROSITE" id="PS50930"/>
    </source>
</evidence>
<gene>
    <name evidence="6" type="ORF">LIZ65_01575</name>
</gene>
<dbReference type="RefSeq" id="WP_066731993.1">
    <property type="nucleotide sequence ID" value="NZ_JAJCIQ010000001.1"/>
</dbReference>
<evidence type="ECO:0000313" key="7">
    <source>
        <dbReference type="Proteomes" id="UP001299546"/>
    </source>
</evidence>
<feature type="modified residue" description="4-aspartylphosphate" evidence="3">
    <location>
        <position position="56"/>
    </location>
</feature>
<dbReference type="SUPFAM" id="SSF52172">
    <property type="entry name" value="CheY-like"/>
    <property type="match status" value="1"/>
</dbReference>
<reference evidence="6 7" key="1">
    <citation type="submission" date="2021-10" db="EMBL/GenBank/DDBJ databases">
        <title>Collection of gut derived symbiotic bacterial strains cultured from healthy donors.</title>
        <authorList>
            <person name="Lin H."/>
            <person name="Littmann E."/>
            <person name="Kohout C."/>
            <person name="Pamer E.G."/>
        </authorList>
    </citation>
    <scope>NUCLEOTIDE SEQUENCE [LARGE SCALE GENOMIC DNA]</scope>
    <source>
        <strain evidence="6 7">DFI.1.165</strain>
    </source>
</reference>
<keyword evidence="6" id="KW-0238">DNA-binding</keyword>
<dbReference type="PANTHER" id="PTHR37299:SF1">
    <property type="entry name" value="STAGE 0 SPORULATION PROTEIN A HOMOLOG"/>
    <property type="match status" value="1"/>
</dbReference>
<dbReference type="GO" id="GO:0003677">
    <property type="term" value="F:DNA binding"/>
    <property type="evidence" value="ECO:0007669"/>
    <property type="project" value="UniProtKB-KW"/>
</dbReference>
<keyword evidence="3" id="KW-0597">Phosphoprotein</keyword>
<comment type="caution">
    <text evidence="6">The sequence shown here is derived from an EMBL/GenBank/DDBJ whole genome shotgun (WGS) entry which is preliminary data.</text>
</comment>
<name>A0ABS8DC24_9FIRM</name>
<sequence length="237" mass="27786">MLRAAICQKNKEKREYILSAIQALDFDIDVQEFRNIYDFKDIFDAQNTAFDIIVLDTSIQQEGDGLTLAGHIRKLNGKVMILFVTESEQYYAQAFKVFATGYLLYPFDVKEIENCIAFYNQKTKTERRASWMVKGKGGNWCRIFCRNILFVESDNRQVILHLDDGTIVESYAKLSQAEQELPDKGFLRCHQSYIVNLYYVDEIKNGKFWIQGKEIPISRKYQKLAKEGYYDYMFSKL</sequence>
<organism evidence="6 7">
    <name type="scientific">Bariatricus massiliensis</name>
    <dbReference type="NCBI Taxonomy" id="1745713"/>
    <lineage>
        <taxon>Bacteria</taxon>
        <taxon>Bacillati</taxon>
        <taxon>Bacillota</taxon>
        <taxon>Clostridia</taxon>
        <taxon>Lachnospirales</taxon>
        <taxon>Lachnospiraceae</taxon>
        <taxon>Bariatricus</taxon>
    </lineage>
</organism>
<evidence type="ECO:0000256" key="1">
    <source>
        <dbReference type="ARBA" id="ARBA00018672"/>
    </source>
</evidence>
<dbReference type="PROSITE" id="PS50930">
    <property type="entry name" value="HTH_LYTTR"/>
    <property type="match status" value="1"/>
</dbReference>
<dbReference type="EMBL" id="JAJCIS010000001">
    <property type="protein sequence ID" value="MCB7385963.1"/>
    <property type="molecule type" value="Genomic_DNA"/>
</dbReference>
<proteinExistence type="predicted"/>
<evidence type="ECO:0000256" key="2">
    <source>
        <dbReference type="ARBA" id="ARBA00024867"/>
    </source>
</evidence>
<dbReference type="InterPro" id="IPR007492">
    <property type="entry name" value="LytTR_DNA-bd_dom"/>
</dbReference>
<dbReference type="InterPro" id="IPR046947">
    <property type="entry name" value="LytR-like"/>
</dbReference>
<keyword evidence="7" id="KW-1185">Reference proteome</keyword>
<dbReference type="SMART" id="SM00850">
    <property type="entry name" value="LytTR"/>
    <property type="match status" value="1"/>
</dbReference>
<feature type="domain" description="HTH LytTR-type" evidence="5">
    <location>
        <begin position="146"/>
        <end position="223"/>
    </location>
</feature>
<dbReference type="InterPro" id="IPR011006">
    <property type="entry name" value="CheY-like_superfamily"/>
</dbReference>
<dbReference type="Proteomes" id="UP001299546">
    <property type="component" value="Unassembled WGS sequence"/>
</dbReference>
<evidence type="ECO:0000256" key="3">
    <source>
        <dbReference type="PROSITE-ProRule" id="PRU00169"/>
    </source>
</evidence>
<dbReference type="SMART" id="SM00448">
    <property type="entry name" value="REC"/>
    <property type="match status" value="1"/>
</dbReference>
<dbReference type="Pfam" id="PF00072">
    <property type="entry name" value="Response_reg"/>
    <property type="match status" value="1"/>
</dbReference>
<dbReference type="Gene3D" id="3.40.50.2300">
    <property type="match status" value="1"/>
</dbReference>
<feature type="domain" description="Response regulatory" evidence="4">
    <location>
        <begin position="3"/>
        <end position="120"/>
    </location>
</feature>